<dbReference type="AlphaFoldDB" id="A0A9Q0ESZ4"/>
<organism evidence="1 2">
    <name type="scientific">Muraenolepis orangiensis</name>
    <name type="common">Patagonian moray cod</name>
    <dbReference type="NCBI Taxonomy" id="630683"/>
    <lineage>
        <taxon>Eukaryota</taxon>
        <taxon>Metazoa</taxon>
        <taxon>Chordata</taxon>
        <taxon>Craniata</taxon>
        <taxon>Vertebrata</taxon>
        <taxon>Euteleostomi</taxon>
        <taxon>Actinopterygii</taxon>
        <taxon>Neopterygii</taxon>
        <taxon>Teleostei</taxon>
        <taxon>Neoteleostei</taxon>
        <taxon>Acanthomorphata</taxon>
        <taxon>Zeiogadaria</taxon>
        <taxon>Gadariae</taxon>
        <taxon>Gadiformes</taxon>
        <taxon>Muraenolepidoidei</taxon>
        <taxon>Muraenolepididae</taxon>
        <taxon>Muraenolepis</taxon>
    </lineage>
</organism>
<accession>A0A9Q0ESZ4</accession>
<evidence type="ECO:0000313" key="2">
    <source>
        <dbReference type="Proteomes" id="UP001148018"/>
    </source>
</evidence>
<sequence length="92" mass="9999">MADADGASRLARRYGCLLRSTARGITRLCDCAIIRNGTGGNSCLTPRRRIQSKKDRCLVLQVGVWAELGLSLGTRSQNRLTLTPGVPLMRSP</sequence>
<gene>
    <name evidence="1" type="ORF">NHX12_021001</name>
</gene>
<dbReference type="Proteomes" id="UP001148018">
    <property type="component" value="Unassembled WGS sequence"/>
</dbReference>
<keyword evidence="2" id="KW-1185">Reference proteome</keyword>
<comment type="caution">
    <text evidence="1">The sequence shown here is derived from an EMBL/GenBank/DDBJ whole genome shotgun (WGS) entry which is preliminary data.</text>
</comment>
<dbReference type="EMBL" id="JANIIK010000037">
    <property type="protein sequence ID" value="KAJ3610985.1"/>
    <property type="molecule type" value="Genomic_DNA"/>
</dbReference>
<name>A0A9Q0ESZ4_9TELE</name>
<protein>
    <submittedName>
        <fullName evidence="1">Uncharacterized protein</fullName>
    </submittedName>
</protein>
<reference evidence="1" key="1">
    <citation type="submission" date="2022-07" db="EMBL/GenBank/DDBJ databases">
        <title>Chromosome-level genome of Muraenolepis orangiensis.</title>
        <authorList>
            <person name="Kim J."/>
        </authorList>
    </citation>
    <scope>NUCLEOTIDE SEQUENCE</scope>
    <source>
        <strain evidence="1">KU_S4_2022</strain>
        <tissue evidence="1">Muscle</tissue>
    </source>
</reference>
<evidence type="ECO:0000313" key="1">
    <source>
        <dbReference type="EMBL" id="KAJ3610985.1"/>
    </source>
</evidence>
<proteinExistence type="predicted"/>